<sequence>MININFGMTNAPFMLFSIAKNIFHCCNLLLIKSYVNNH</sequence>
<dbReference type="Proteomes" id="UP000024043">
    <property type="component" value="Unassembled WGS sequence"/>
</dbReference>
<dbReference type="AlphaFoldDB" id="A0AAN4NVF5"/>
<organism evidence="1 2">
    <name type="scientific">Escherichia coli 1-250-04_S3_C1</name>
    <dbReference type="NCBI Taxonomy" id="1444135"/>
    <lineage>
        <taxon>Bacteria</taxon>
        <taxon>Pseudomonadati</taxon>
        <taxon>Pseudomonadota</taxon>
        <taxon>Gammaproteobacteria</taxon>
        <taxon>Enterobacterales</taxon>
        <taxon>Enterobacteriaceae</taxon>
        <taxon>Escherichia</taxon>
    </lineage>
</organism>
<name>A0AAN4NVF5_ECOLX</name>
<comment type="caution">
    <text evidence="1">The sequence shown here is derived from an EMBL/GenBank/DDBJ whole genome shotgun (WGS) entry which is preliminary data.</text>
</comment>
<evidence type="ECO:0000313" key="2">
    <source>
        <dbReference type="Proteomes" id="UP000024043"/>
    </source>
</evidence>
<accession>A0AAN4NVF5</accession>
<dbReference type="EMBL" id="JJLU01000044">
    <property type="protein sequence ID" value="EZJ87645.1"/>
    <property type="molecule type" value="Genomic_DNA"/>
</dbReference>
<evidence type="ECO:0000313" key="1">
    <source>
        <dbReference type="EMBL" id="EZJ87645.1"/>
    </source>
</evidence>
<gene>
    <name evidence="1" type="ORF">AC00_1247</name>
</gene>
<protein>
    <submittedName>
        <fullName evidence="1">Uncharacterized protein</fullName>
    </submittedName>
</protein>
<proteinExistence type="predicted"/>
<reference evidence="1 2" key="1">
    <citation type="submission" date="2014-03" db="EMBL/GenBank/DDBJ databases">
        <title>Genetic Variability of E. coli after antibiotic treatment.</title>
        <authorList>
            <person name="Silbergeld E."/>
            <person name="Coles C."/>
            <person name="Seidman J.C."/>
            <person name="You Y."/>
            <person name="George J."/>
            <person name="Nadendla S."/>
            <person name="Huot H."/>
            <person name="Daugherty S.C."/>
            <person name="Nagaraj S."/>
            <person name="Ott S."/>
            <person name="Klega K."/>
            <person name="Rasko D."/>
        </authorList>
    </citation>
    <scope>NUCLEOTIDE SEQUENCE [LARGE SCALE GENOMIC DNA]</scope>
    <source>
        <strain evidence="1 2">1-250-04_S3_C1</strain>
    </source>
</reference>